<comment type="caution">
    <text evidence="3">The sequence shown here is derived from an EMBL/GenBank/DDBJ whole genome shotgun (WGS) entry which is preliminary data.</text>
</comment>
<proteinExistence type="predicted"/>
<evidence type="ECO:0000313" key="3">
    <source>
        <dbReference type="EMBL" id="CAK0901092.1"/>
    </source>
</evidence>
<dbReference type="InterPro" id="IPR018247">
    <property type="entry name" value="EF_Hand_1_Ca_BS"/>
</dbReference>
<dbReference type="SUPFAM" id="SSF47473">
    <property type="entry name" value="EF-hand"/>
    <property type="match status" value="1"/>
</dbReference>
<evidence type="ECO:0000313" key="4">
    <source>
        <dbReference type="Proteomes" id="UP001189429"/>
    </source>
</evidence>
<dbReference type="EMBL" id="CAUYUJ010020881">
    <property type="protein sequence ID" value="CAK0901092.1"/>
    <property type="molecule type" value="Genomic_DNA"/>
</dbReference>
<accession>A0ABN9XR71</accession>
<dbReference type="Proteomes" id="UP001189429">
    <property type="component" value="Unassembled WGS sequence"/>
</dbReference>
<sequence length="206" mass="23574">MTLGAAGAVAGGVRFANGGSYARCRLSFFCKRRQQQAWKEYQHKVRLNRLIAKFDHDRNRKLEKDQLIELLTAIDSSTPEGTTPSEEEVNFVIRSADKSNDGCISADELEDAMCVWMTYMDHREDWDELLKKHGKNDAGTLTREECKQYLKDLNGGRDVEEYELDMVMIEAEVNGSGVITKMKLRSATAVWYGHVERQHTRFCMVL</sequence>
<reference evidence="3" key="1">
    <citation type="submission" date="2023-10" db="EMBL/GenBank/DDBJ databases">
        <authorList>
            <person name="Chen Y."/>
            <person name="Shah S."/>
            <person name="Dougan E. K."/>
            <person name="Thang M."/>
            <person name="Chan C."/>
        </authorList>
    </citation>
    <scope>NUCLEOTIDE SEQUENCE [LARGE SCALE GENOMIC DNA]</scope>
</reference>
<dbReference type="InterPro" id="IPR002048">
    <property type="entry name" value="EF_hand_dom"/>
</dbReference>
<evidence type="ECO:0000256" key="1">
    <source>
        <dbReference type="ARBA" id="ARBA00022837"/>
    </source>
</evidence>
<dbReference type="SMART" id="SM00054">
    <property type="entry name" value="EFh"/>
    <property type="match status" value="3"/>
</dbReference>
<feature type="domain" description="EF-hand" evidence="2">
    <location>
        <begin position="121"/>
        <end position="156"/>
    </location>
</feature>
<evidence type="ECO:0000259" key="2">
    <source>
        <dbReference type="PROSITE" id="PS50222"/>
    </source>
</evidence>
<gene>
    <name evidence="3" type="ORF">PCOR1329_LOCUS78171</name>
</gene>
<organism evidence="3 4">
    <name type="scientific">Prorocentrum cordatum</name>
    <dbReference type="NCBI Taxonomy" id="2364126"/>
    <lineage>
        <taxon>Eukaryota</taxon>
        <taxon>Sar</taxon>
        <taxon>Alveolata</taxon>
        <taxon>Dinophyceae</taxon>
        <taxon>Prorocentrales</taxon>
        <taxon>Prorocentraceae</taxon>
        <taxon>Prorocentrum</taxon>
    </lineage>
</organism>
<feature type="domain" description="EF-hand" evidence="2">
    <location>
        <begin position="42"/>
        <end position="77"/>
    </location>
</feature>
<dbReference type="Gene3D" id="1.10.238.10">
    <property type="entry name" value="EF-hand"/>
    <property type="match status" value="1"/>
</dbReference>
<keyword evidence="4" id="KW-1185">Reference proteome</keyword>
<keyword evidence="1" id="KW-0106">Calcium</keyword>
<dbReference type="PROSITE" id="PS50222">
    <property type="entry name" value="EF_HAND_2"/>
    <property type="match status" value="3"/>
</dbReference>
<dbReference type="Pfam" id="PF13499">
    <property type="entry name" value="EF-hand_7"/>
    <property type="match status" value="1"/>
</dbReference>
<dbReference type="InterPro" id="IPR011992">
    <property type="entry name" value="EF-hand-dom_pair"/>
</dbReference>
<protein>
    <recommendedName>
        <fullName evidence="2">EF-hand domain-containing protein</fullName>
    </recommendedName>
</protein>
<feature type="domain" description="EF-hand" evidence="2">
    <location>
        <begin position="84"/>
        <end position="119"/>
    </location>
</feature>
<name>A0ABN9XR71_9DINO</name>
<dbReference type="PROSITE" id="PS00018">
    <property type="entry name" value="EF_HAND_1"/>
    <property type="match status" value="1"/>
</dbReference>